<accession>A0A077MDX4</accession>
<name>A0A077MDX4_9MICO</name>
<gene>
    <name evidence="1" type="ORF">BN13_60031</name>
</gene>
<dbReference type="Proteomes" id="UP000035720">
    <property type="component" value="Unassembled WGS sequence"/>
</dbReference>
<comment type="caution">
    <text evidence="1">The sequence shown here is derived from an EMBL/GenBank/DDBJ whole genome shotgun (WGS) entry which is preliminary data.</text>
</comment>
<evidence type="ECO:0000313" key="1">
    <source>
        <dbReference type="EMBL" id="CCI54130.1"/>
    </source>
</evidence>
<dbReference type="AlphaFoldDB" id="A0A077MDX4"/>
<reference evidence="1 2" key="1">
    <citation type="journal article" date="2013" name="ISME J.">
        <title>A metabolic model for members of the genus Tetrasphaera involved in enhanced biological phosphorus removal.</title>
        <authorList>
            <person name="Kristiansen R."/>
            <person name="Nguyen H.T.T."/>
            <person name="Saunders A.M."/>
            <person name="Nielsen J.L."/>
            <person name="Wimmer R."/>
            <person name="Le V.Q."/>
            <person name="McIlroy S.J."/>
            <person name="Petrovski S."/>
            <person name="Seviour R.J."/>
            <person name="Calteau A."/>
            <person name="Nielsen K.L."/>
            <person name="Nielsen P.H."/>
        </authorList>
    </citation>
    <scope>NUCLEOTIDE SEQUENCE [LARGE SCALE GENOMIC DNA]</scope>
    <source>
        <strain evidence="1 2">Ben 74</strain>
    </source>
</reference>
<protein>
    <submittedName>
        <fullName evidence="1">Uncharacterized protein</fullName>
    </submittedName>
</protein>
<evidence type="ECO:0000313" key="2">
    <source>
        <dbReference type="Proteomes" id="UP000035720"/>
    </source>
</evidence>
<organism evidence="1 2">
    <name type="scientific">Nostocoides jenkinsii Ben 74</name>
    <dbReference type="NCBI Taxonomy" id="1193518"/>
    <lineage>
        <taxon>Bacteria</taxon>
        <taxon>Bacillati</taxon>
        <taxon>Actinomycetota</taxon>
        <taxon>Actinomycetes</taxon>
        <taxon>Micrococcales</taxon>
        <taxon>Intrasporangiaceae</taxon>
        <taxon>Nostocoides</taxon>
    </lineage>
</organism>
<dbReference type="EMBL" id="CAJC01000172">
    <property type="protein sequence ID" value="CCI54130.1"/>
    <property type="molecule type" value="Genomic_DNA"/>
</dbReference>
<keyword evidence="2" id="KW-1185">Reference proteome</keyword>
<sequence>MRCTAGPLSPDFIVLESVNGGLVGVVGGVVVDVGVGFGLGEVLLGLGLVVLDEPDVEGVPEVGLPEVEVPEVDVPEVDVPEVEVPVVEVPEVDVPVEPPPVDVLALVLVPSAVELVEPPGAAVQPANAPAATNATIHRACCLPMIVPAFVLAHRPAVSPAARAVTPVQTPCAGGGLSGG</sequence>
<proteinExistence type="predicted"/>